<dbReference type="Pfam" id="PF01960">
    <property type="entry name" value="ArgJ"/>
    <property type="match status" value="1"/>
</dbReference>
<name>A0A022WF33_TRIRU</name>
<keyword evidence="7 10" id="KW-0496">Mitochondrion</keyword>
<evidence type="ECO:0000256" key="9">
    <source>
        <dbReference type="ARBA" id="ARBA00023315"/>
    </source>
</evidence>
<keyword evidence="6 10" id="KW-0068">Autocatalytic cleavage</keyword>
<sequence length="476" mass="50177">MAPNHARAIGQISHHACRFSKPGTPVSGQVRQFTTPVDTSIPASKQKFVPSSGTYPKGFKVSGNHAGVKASNTSAPDLALIWSEDPCSAAAVFTTNKFQAAPVQVSSELIRKKKGNNIRGVIVNAGCANAVTGTKGLQDARSMSRKADECNGLTEDDSSTLVMSTGVIGQLLPIDRILNKVPEAQSNLSSTHAAWLRTARAICTTDTFPKLTSQSFTLPSSPGRTYSIAGMTKGAGMIHPNMATLLGIICTDAPIEAPVLQSLLCHSISRSFNSISVDGDTSTNDTVAILANGAAGGTPISSIDSKDYIAMQSILTGFTQSLAQLVVRDGEGATKFVTIRVKNSPSYEDAKRIASTIARSPLVKTALYGKDANWGRILCAVGYTPDLSPGTVVPEKTSVSFKPADGSPELKLLVNGEPESVDEERASTILQDEDLEIVVDLGGGASGEAGKSGEEAVYWFCDFSHEYVTINGDYRT</sequence>
<evidence type="ECO:0000256" key="3">
    <source>
        <dbReference type="ARBA" id="ARBA00022571"/>
    </source>
</evidence>
<comment type="function">
    <text evidence="10">Catalyzes two activities which are involved in the cyclic version of arginine biosynthesis: the synthesis of acetylglutamate from glutamate and acetyl-CoA, and of ornithine by transacetylation between acetylornithine and glutamate.</text>
</comment>
<keyword evidence="5 10" id="KW-0808">Transferase</keyword>
<feature type="site" description="Involved in the stabilization of negative charge on the oxyanion by the formation of the oxyanion hole" evidence="10">
    <location>
        <position position="166"/>
    </location>
</feature>
<feature type="binding site" evidence="10">
    <location>
        <position position="331"/>
    </location>
    <ligand>
        <name>substrate</name>
    </ligand>
</feature>
<keyword evidence="3 10" id="KW-0055">Arginine biosynthesis</keyword>
<comment type="similarity">
    <text evidence="2 10">Belongs to the ArgJ family.</text>
</comment>
<evidence type="ECO:0000256" key="2">
    <source>
        <dbReference type="ARBA" id="ARBA00006774"/>
    </source>
</evidence>
<dbReference type="HAMAP" id="MF_01106">
    <property type="entry name" value="ArgJ"/>
    <property type="match status" value="1"/>
</dbReference>
<dbReference type="OrthoDB" id="2017946at2759"/>
<evidence type="ECO:0000256" key="6">
    <source>
        <dbReference type="ARBA" id="ARBA00022813"/>
    </source>
</evidence>
<evidence type="ECO:0000256" key="4">
    <source>
        <dbReference type="ARBA" id="ARBA00022605"/>
    </source>
</evidence>
<evidence type="ECO:0000256" key="7">
    <source>
        <dbReference type="ARBA" id="ARBA00023128"/>
    </source>
</evidence>
<dbReference type="FunFam" id="3.10.20.340:FF:000002">
    <property type="entry name" value="Arginine biosynthesis bifunctional protein ArgJ, mitochondrial"/>
    <property type="match status" value="1"/>
</dbReference>
<dbReference type="HOGENOM" id="CLU_027172_1_0_1"/>
<dbReference type="Proteomes" id="UP000023758">
    <property type="component" value="Unassembled WGS sequence"/>
</dbReference>
<feature type="chain" id="PRO_5023348708" description="Arginine biosynthesis bifunctional protein ArgJ alpha chain" evidence="10">
    <location>
        <begin position="1"/>
        <end position="243"/>
    </location>
</feature>
<evidence type="ECO:0000256" key="1">
    <source>
        <dbReference type="ARBA" id="ARBA00004305"/>
    </source>
</evidence>
<comment type="subunit">
    <text evidence="10">Heterodimer of an alpha and a beta chain.</text>
</comment>
<comment type="pathway">
    <text evidence="10">Amino-acid biosynthesis; L-arginine biosynthesis; L-ornithine and N-acetyl-L-glutamate from L-glutamate and N(2)-acetyl-L-ornithine (cyclic): step 1/1.</text>
</comment>
<feature type="binding site" evidence="10">
    <location>
        <position position="476"/>
    </location>
    <ligand>
        <name>substrate</name>
    </ligand>
</feature>
<dbReference type="PANTHER" id="PTHR23100">
    <property type="entry name" value="ARGININE BIOSYNTHESIS BIFUNCTIONAL PROTEIN ARGJ"/>
    <property type="match status" value="1"/>
</dbReference>
<evidence type="ECO:0000256" key="5">
    <source>
        <dbReference type="ARBA" id="ARBA00022679"/>
    </source>
</evidence>
<comment type="PTM">
    <text evidence="10">The alpha and beta chains are autoproteolytically processed from a single precursor protein within the mitochondrion.</text>
</comment>
<dbReference type="InterPro" id="IPR042195">
    <property type="entry name" value="ArgJ_beta_C"/>
</dbReference>
<dbReference type="InterPro" id="IPR002813">
    <property type="entry name" value="Arg_biosynth_ArgJ"/>
</dbReference>
<feature type="binding site" evidence="10">
    <location>
        <position position="233"/>
    </location>
    <ligand>
        <name>substrate</name>
    </ligand>
</feature>
<accession>A0A022WF33</accession>
<dbReference type="GO" id="GO:0004358">
    <property type="term" value="F:L-glutamate N-acetyltransferase activity, acting on acetyl-L-ornithine as donor"/>
    <property type="evidence" value="ECO:0007669"/>
    <property type="project" value="UniProtKB-UniRule"/>
</dbReference>
<dbReference type="UniPathway" id="UPA00068">
    <property type="reaction ID" value="UER00106"/>
</dbReference>
<dbReference type="GO" id="GO:0004042">
    <property type="term" value="F:L-glutamate N-acetyltransferase activity"/>
    <property type="evidence" value="ECO:0007669"/>
    <property type="project" value="UniProtKB-UniRule"/>
</dbReference>
<protein>
    <recommendedName>
        <fullName evidence="10">Arginine biosynthesis bifunctional protein ArgJ, mitochondrial</fullName>
    </recommendedName>
    <domain>
        <recommendedName>
            <fullName evidence="10">Glutamate N-acetyltransferase</fullName>
            <shortName evidence="10">GAT</shortName>
            <ecNumber evidence="10">2.3.1.35</ecNumber>
        </recommendedName>
        <alternativeName>
            <fullName evidence="10">Ornithine acetyltransferase</fullName>
            <shortName evidence="10">OATase</shortName>
        </alternativeName>
        <alternativeName>
            <fullName evidence="10">Ornithine transacetylase</fullName>
        </alternativeName>
    </domain>
    <domain>
        <recommendedName>
            <fullName evidence="10">Amino-acid acetyltransferase</fullName>
            <ecNumber evidence="10">2.3.1.1</ecNumber>
        </recommendedName>
        <alternativeName>
            <fullName evidence="10">N-acetylglutamate synthase</fullName>
            <shortName evidence="10">AGS</shortName>
        </alternativeName>
    </domain>
    <component>
        <recommendedName>
            <fullName evidence="10">Arginine biosynthesis bifunctional protein ArgJ alpha chain</fullName>
        </recommendedName>
    </component>
    <component>
        <recommendedName>
            <fullName evidence="10">Arginine biosynthesis bifunctional protein ArgJ beta chain</fullName>
        </recommendedName>
    </component>
</protein>
<dbReference type="FunFam" id="3.60.70.12:FF:000001">
    <property type="entry name" value="Arginine biosynthesis bifunctional protein ArgJ, chloroplastic"/>
    <property type="match status" value="1"/>
</dbReference>
<feature type="chain" id="PRO_5023348709" description="Arginine biosynthesis bifunctional protein ArgJ beta chain" evidence="10">
    <location>
        <begin position="244"/>
        <end position="476"/>
    </location>
</feature>
<dbReference type="GO" id="GO:0005759">
    <property type="term" value="C:mitochondrial matrix"/>
    <property type="evidence" value="ECO:0007669"/>
    <property type="project" value="UniProtKB-SubCell"/>
</dbReference>
<feature type="site" description="Involved in the stabilization of negative charge on the oxyanion by the formation of the oxyanion hole" evidence="10">
    <location>
        <position position="165"/>
    </location>
</feature>
<keyword evidence="8 10" id="KW-0511">Multifunctional enzyme</keyword>
<dbReference type="Gene3D" id="3.60.70.12">
    <property type="entry name" value="L-amino peptidase D-ALA esterase/amidase"/>
    <property type="match status" value="1"/>
</dbReference>
<evidence type="ECO:0000313" key="11">
    <source>
        <dbReference type="EMBL" id="EZF57010.1"/>
    </source>
</evidence>
<reference evidence="11" key="1">
    <citation type="submission" date="2014-02" db="EMBL/GenBank/DDBJ databases">
        <title>The Genome Sequence of Trichophyton rubrum (morphotype fischeri) CBS 288.86.</title>
        <authorList>
            <consortium name="The Broad Institute Genomics Platform"/>
            <person name="Cuomo C.A."/>
            <person name="White T.C."/>
            <person name="Graser Y."/>
            <person name="Martinez-Rossi N."/>
            <person name="Heitman J."/>
            <person name="Young S.K."/>
            <person name="Zeng Q."/>
            <person name="Gargeya S."/>
            <person name="Abouelleil A."/>
            <person name="Alvarado L."/>
            <person name="Chapman S.B."/>
            <person name="Gainer-Dewar J."/>
            <person name="Goldberg J."/>
            <person name="Griggs A."/>
            <person name="Gujja S."/>
            <person name="Hansen M."/>
            <person name="Howarth C."/>
            <person name="Imamovic A."/>
            <person name="Larimer J."/>
            <person name="Martinez D."/>
            <person name="Murphy C."/>
            <person name="Pearson M.D."/>
            <person name="Persinoti G."/>
            <person name="Poon T."/>
            <person name="Priest M."/>
            <person name="Roberts A.D."/>
            <person name="Saif S."/>
            <person name="Shea T.D."/>
            <person name="Sykes S.N."/>
            <person name="Wortman J."/>
            <person name="Nusbaum C."/>
            <person name="Birren B."/>
        </authorList>
    </citation>
    <scope>NUCLEOTIDE SEQUENCE [LARGE SCALE GENOMIC DNA]</scope>
    <source>
        <strain evidence="11">CBS 288.86</strain>
    </source>
</reference>
<feature type="binding site" evidence="10">
    <location>
        <position position="244"/>
    </location>
    <ligand>
        <name>substrate</name>
    </ligand>
</feature>
<comment type="catalytic activity">
    <reaction evidence="10">
        <text>L-glutamate + acetyl-CoA = N-acetyl-L-glutamate + CoA + H(+)</text>
        <dbReference type="Rhea" id="RHEA:24292"/>
        <dbReference type="ChEBI" id="CHEBI:15378"/>
        <dbReference type="ChEBI" id="CHEBI:29985"/>
        <dbReference type="ChEBI" id="CHEBI:44337"/>
        <dbReference type="ChEBI" id="CHEBI:57287"/>
        <dbReference type="ChEBI" id="CHEBI:57288"/>
        <dbReference type="EC" id="2.3.1.1"/>
    </reaction>
</comment>
<keyword evidence="9 10" id="KW-0012">Acyltransferase</keyword>
<comment type="catalytic activity">
    <reaction evidence="10">
        <text>N(2)-acetyl-L-ornithine + L-glutamate = N-acetyl-L-glutamate + L-ornithine</text>
        <dbReference type="Rhea" id="RHEA:15349"/>
        <dbReference type="ChEBI" id="CHEBI:29985"/>
        <dbReference type="ChEBI" id="CHEBI:44337"/>
        <dbReference type="ChEBI" id="CHEBI:46911"/>
        <dbReference type="ChEBI" id="CHEBI:57805"/>
        <dbReference type="EC" id="2.3.1.35"/>
    </reaction>
</comment>
<dbReference type="GO" id="GO:0006592">
    <property type="term" value="P:ornithine biosynthetic process"/>
    <property type="evidence" value="ECO:0007669"/>
    <property type="project" value="TreeGrafter"/>
</dbReference>
<dbReference type="InterPro" id="IPR016117">
    <property type="entry name" value="ArgJ-like_dom_sf"/>
</dbReference>
<proteinExistence type="inferred from homology"/>
<dbReference type="PANTHER" id="PTHR23100:SF0">
    <property type="entry name" value="ARGININE BIOSYNTHESIS BIFUNCTIONAL PROTEIN ARGJ, MITOCHONDRIAL"/>
    <property type="match status" value="1"/>
</dbReference>
<evidence type="ECO:0000256" key="10">
    <source>
        <dbReference type="HAMAP-Rule" id="MF_03124"/>
    </source>
</evidence>
<dbReference type="EC" id="2.3.1.1" evidence="10"/>
<dbReference type="FunFam" id="3.30.2330.10:FF:000001">
    <property type="entry name" value="Arginine biosynthesis bifunctional protein ArgJ, mitochondrial"/>
    <property type="match status" value="1"/>
</dbReference>
<dbReference type="NCBIfam" id="NF003802">
    <property type="entry name" value="PRK05388.1"/>
    <property type="match status" value="1"/>
</dbReference>
<dbReference type="MEROPS" id="T05.001"/>
<keyword evidence="4 10" id="KW-0028">Amino-acid biosynthesis</keyword>
<dbReference type="NCBIfam" id="TIGR00120">
    <property type="entry name" value="ArgJ"/>
    <property type="match status" value="1"/>
</dbReference>
<organism evidence="11">
    <name type="scientific">Trichophyton rubrum CBS 288.86</name>
    <dbReference type="NCBI Taxonomy" id="1215330"/>
    <lineage>
        <taxon>Eukaryota</taxon>
        <taxon>Fungi</taxon>
        <taxon>Dikarya</taxon>
        <taxon>Ascomycota</taxon>
        <taxon>Pezizomycotina</taxon>
        <taxon>Eurotiomycetes</taxon>
        <taxon>Eurotiomycetidae</taxon>
        <taxon>Onygenales</taxon>
        <taxon>Arthrodermataceae</taxon>
        <taxon>Trichophyton</taxon>
    </lineage>
</organism>
<dbReference type="EMBL" id="KK207703">
    <property type="protein sequence ID" value="EZF57010.1"/>
    <property type="molecule type" value="Genomic_DNA"/>
</dbReference>
<gene>
    <name evidence="11" type="ORF">H103_00642</name>
</gene>
<dbReference type="SUPFAM" id="SSF56266">
    <property type="entry name" value="DmpA/ArgJ-like"/>
    <property type="match status" value="1"/>
</dbReference>
<feature type="active site" description="Nucleophile" evidence="10">
    <location>
        <position position="244"/>
    </location>
</feature>
<evidence type="ECO:0000256" key="8">
    <source>
        <dbReference type="ARBA" id="ARBA00023268"/>
    </source>
</evidence>
<feature type="binding site" evidence="10">
    <location>
        <position position="471"/>
    </location>
    <ligand>
        <name>substrate</name>
    </ligand>
</feature>
<dbReference type="CDD" id="cd02152">
    <property type="entry name" value="OAT"/>
    <property type="match status" value="1"/>
</dbReference>
<dbReference type="GO" id="GO:0006526">
    <property type="term" value="P:L-arginine biosynthetic process"/>
    <property type="evidence" value="ECO:0007669"/>
    <property type="project" value="UniProtKB-UniRule"/>
</dbReference>
<dbReference type="Gene3D" id="3.30.2330.10">
    <property type="entry name" value="arginine biosynthesis bifunctional protein suprefamily"/>
    <property type="match status" value="1"/>
</dbReference>
<comment type="pathway">
    <text evidence="10">Amino-acid biosynthesis; L-arginine biosynthesis; N(2)-acetyl-L-ornithine from L-glutamate: step 1/4.</text>
</comment>
<dbReference type="EC" id="2.3.1.35" evidence="10"/>
<dbReference type="AlphaFoldDB" id="A0A022WF33"/>
<dbReference type="Gene3D" id="3.10.20.340">
    <property type="entry name" value="ArgJ beta chain, C-terminal domain"/>
    <property type="match status" value="1"/>
</dbReference>
<feature type="site" description="Cleavage; by autolysis" evidence="10">
    <location>
        <begin position="243"/>
        <end position="244"/>
    </location>
</feature>
<feature type="binding site" evidence="10">
    <location>
        <position position="204"/>
    </location>
    <ligand>
        <name>substrate</name>
    </ligand>
</feature>
<comment type="subcellular location">
    <subcellularLocation>
        <location evidence="1 10">Mitochondrion matrix</location>
    </subcellularLocation>
</comment>